<keyword evidence="6" id="KW-1185">Reference proteome</keyword>
<evidence type="ECO:0000256" key="1">
    <source>
        <dbReference type="ARBA" id="ARBA00010688"/>
    </source>
</evidence>
<dbReference type="RefSeq" id="WP_183316448.1">
    <property type="nucleotide sequence ID" value="NZ_JACIEN010000002.1"/>
</dbReference>
<comment type="caution">
    <text evidence="5">The sequence shown here is derived from an EMBL/GenBank/DDBJ whole genome shotgun (WGS) entry which is preliminary data.</text>
</comment>
<dbReference type="InterPro" id="IPR052700">
    <property type="entry name" value="Carb_kinase_PfkB-like"/>
</dbReference>
<protein>
    <submittedName>
        <fullName evidence="5">Sugar/nucleoside kinase (Ribokinase family)</fullName>
    </submittedName>
</protein>
<dbReference type="Gene3D" id="3.40.1190.20">
    <property type="match status" value="1"/>
</dbReference>
<evidence type="ECO:0000313" key="5">
    <source>
        <dbReference type="EMBL" id="MBB4016891.1"/>
    </source>
</evidence>
<name>A0A840BTW2_9HYPH</name>
<dbReference type="InterPro" id="IPR002173">
    <property type="entry name" value="Carboh/pur_kinase_PfkB_CS"/>
</dbReference>
<evidence type="ECO:0000259" key="4">
    <source>
        <dbReference type="Pfam" id="PF00294"/>
    </source>
</evidence>
<keyword evidence="2" id="KW-0808">Transferase</keyword>
<dbReference type="GO" id="GO:0016301">
    <property type="term" value="F:kinase activity"/>
    <property type="evidence" value="ECO:0007669"/>
    <property type="project" value="UniProtKB-KW"/>
</dbReference>
<feature type="domain" description="Carbohydrate kinase PfkB" evidence="4">
    <location>
        <begin position="59"/>
        <end position="318"/>
    </location>
</feature>
<evidence type="ECO:0000313" key="6">
    <source>
        <dbReference type="Proteomes" id="UP000577362"/>
    </source>
</evidence>
<dbReference type="AlphaFoldDB" id="A0A840BTW2"/>
<organism evidence="5 6">
    <name type="scientific">Chelatococcus caeni</name>
    <dbReference type="NCBI Taxonomy" id="1348468"/>
    <lineage>
        <taxon>Bacteria</taxon>
        <taxon>Pseudomonadati</taxon>
        <taxon>Pseudomonadota</taxon>
        <taxon>Alphaproteobacteria</taxon>
        <taxon>Hyphomicrobiales</taxon>
        <taxon>Chelatococcaceae</taxon>
        <taxon>Chelatococcus</taxon>
    </lineage>
</organism>
<dbReference type="CDD" id="cd01168">
    <property type="entry name" value="adenosine_kinase"/>
    <property type="match status" value="1"/>
</dbReference>
<reference evidence="5 6" key="1">
    <citation type="submission" date="2020-08" db="EMBL/GenBank/DDBJ databases">
        <title>Genomic Encyclopedia of Type Strains, Phase IV (KMG-IV): sequencing the most valuable type-strain genomes for metagenomic binning, comparative biology and taxonomic classification.</title>
        <authorList>
            <person name="Goeker M."/>
        </authorList>
    </citation>
    <scope>NUCLEOTIDE SEQUENCE [LARGE SCALE GENOMIC DNA]</scope>
    <source>
        <strain evidence="5 6">DSM 103737</strain>
    </source>
</reference>
<evidence type="ECO:0000256" key="2">
    <source>
        <dbReference type="ARBA" id="ARBA00022679"/>
    </source>
</evidence>
<dbReference type="InterPro" id="IPR011611">
    <property type="entry name" value="PfkB_dom"/>
</dbReference>
<comment type="similarity">
    <text evidence="1">Belongs to the carbohydrate kinase PfkB family.</text>
</comment>
<dbReference type="Proteomes" id="UP000577362">
    <property type="component" value="Unassembled WGS sequence"/>
</dbReference>
<dbReference type="PANTHER" id="PTHR43320">
    <property type="entry name" value="SUGAR KINASE"/>
    <property type="match status" value="1"/>
</dbReference>
<keyword evidence="3 5" id="KW-0418">Kinase</keyword>
<gene>
    <name evidence="5" type="ORF">GGR16_001920</name>
</gene>
<accession>A0A840BTW2</accession>
<dbReference type="PANTHER" id="PTHR43320:SF3">
    <property type="entry name" value="CARBOHYDRATE KINASE PFKB DOMAIN-CONTAINING PROTEIN"/>
    <property type="match status" value="1"/>
</dbReference>
<dbReference type="Pfam" id="PF00294">
    <property type="entry name" value="PfkB"/>
    <property type="match status" value="1"/>
</dbReference>
<dbReference type="PROSITE" id="PS00584">
    <property type="entry name" value="PFKB_KINASES_2"/>
    <property type="match status" value="1"/>
</dbReference>
<evidence type="ECO:0000256" key="3">
    <source>
        <dbReference type="ARBA" id="ARBA00022777"/>
    </source>
</evidence>
<dbReference type="SUPFAM" id="SSF53613">
    <property type="entry name" value="Ribokinase-like"/>
    <property type="match status" value="1"/>
</dbReference>
<sequence length="334" mass="35605">MSHHRYDVLGIGNAIVDIIAHTDEAFLVSQDVHKGAMILIDEPRAEALYEAMGPAVVISGGCAANTVAGLASFGGRGAFIGKVRTDELGGRFTHDIRALGIHFPTAPAADGPATARSMILVTPDGERTMNTYLGACQNLTPADIDRDTVEASGIVYLEGYLWDPPAAKEAFVKAADIAHGAGGRVAITLSDSFCVDRYRDEFLALVRDGKVDIVFANEHELKSLYQTADFDTAVAAFRREGALGVVTRSERGCLVVEREETAAVPAFPIDRLVDTTGAGDLFAAGFLFGLARHYDHRTCARLGALAAAEVIQHLGARPQKSLRDMAIDNGLPVE</sequence>
<dbReference type="EMBL" id="JACIEN010000002">
    <property type="protein sequence ID" value="MBB4016891.1"/>
    <property type="molecule type" value="Genomic_DNA"/>
</dbReference>
<proteinExistence type="inferred from homology"/>
<dbReference type="InterPro" id="IPR029056">
    <property type="entry name" value="Ribokinase-like"/>
</dbReference>